<dbReference type="InterPro" id="IPR037647">
    <property type="entry name" value="HIRIP3"/>
</dbReference>
<dbReference type="Pfam" id="PF08766">
    <property type="entry name" value="DEK_C"/>
    <property type="match status" value="1"/>
</dbReference>
<feature type="compositionally biased region" description="Low complexity" evidence="1">
    <location>
        <begin position="140"/>
        <end position="159"/>
    </location>
</feature>
<proteinExistence type="predicted"/>
<evidence type="ECO:0000259" key="2">
    <source>
        <dbReference type="PROSITE" id="PS51998"/>
    </source>
</evidence>
<dbReference type="InParanoid" id="A0A1C7N4X8"/>
<keyword evidence="4" id="KW-1185">Reference proteome</keyword>
<evidence type="ECO:0000313" key="3">
    <source>
        <dbReference type="EMBL" id="OBZ84077.1"/>
    </source>
</evidence>
<reference evidence="3 4" key="1">
    <citation type="submission" date="2016-03" db="EMBL/GenBank/DDBJ databases">
        <title>Choanephora cucurbitarum.</title>
        <authorList>
            <person name="Min B."/>
            <person name="Park H."/>
            <person name="Park J.-H."/>
            <person name="Shin H.-D."/>
            <person name="Choi I.-G."/>
        </authorList>
    </citation>
    <scope>NUCLEOTIDE SEQUENCE [LARGE SCALE GENOMIC DNA]</scope>
    <source>
        <strain evidence="3 4">KUS-F28377</strain>
    </source>
</reference>
<sequence>MTNQLSEKFLNSREFQAKLKNIIDEGDMNVLTAFDIRQMLETYFGFEKDALSAKPYKKIVNSLIDKFISSGSDILQNNSQPAESTKRKASVELEDEDDILPSKRKSMKKKAKIESDDEERKEEKSEEEGESEEENEDYSPVEVEPKKNASTKTKSTTSQPKKKASTKAELTIAPGSEKDEDTIKRLKQFISKCGVRKVWSKELADCKNTREEIAKLKNMLKDLGVHGRPSIEKCEAIKRERELKAELDSLDTSLIIDQANERPTRRSRNAVGKPNYTIDTVTDSEEEELDDDNNEAEEVEEGSGDENEDEETASESEDEFRDSSDEE</sequence>
<feature type="compositionally biased region" description="Basic residues" evidence="1">
    <location>
        <begin position="102"/>
        <end position="111"/>
    </location>
</feature>
<feature type="region of interest" description="Disordered" evidence="1">
    <location>
        <begin position="73"/>
        <end position="181"/>
    </location>
</feature>
<dbReference type="Proteomes" id="UP000093000">
    <property type="component" value="Unassembled WGS sequence"/>
</dbReference>
<feature type="domain" description="DEK-C" evidence="2">
    <location>
        <begin position="9"/>
        <end position="69"/>
    </location>
</feature>
<dbReference type="STRING" id="101091.A0A1C7N4X8"/>
<organism evidence="3 4">
    <name type="scientific">Choanephora cucurbitarum</name>
    <dbReference type="NCBI Taxonomy" id="101091"/>
    <lineage>
        <taxon>Eukaryota</taxon>
        <taxon>Fungi</taxon>
        <taxon>Fungi incertae sedis</taxon>
        <taxon>Mucoromycota</taxon>
        <taxon>Mucoromycotina</taxon>
        <taxon>Mucoromycetes</taxon>
        <taxon>Mucorales</taxon>
        <taxon>Mucorineae</taxon>
        <taxon>Choanephoraceae</taxon>
        <taxon>Choanephoroideae</taxon>
        <taxon>Choanephora</taxon>
    </lineage>
</organism>
<gene>
    <name evidence="3" type="ORF">A0J61_07878</name>
</gene>
<dbReference type="EMBL" id="LUGH01000559">
    <property type="protein sequence ID" value="OBZ84077.1"/>
    <property type="molecule type" value="Genomic_DNA"/>
</dbReference>
<dbReference type="AlphaFoldDB" id="A0A1C7N4X8"/>
<comment type="caution">
    <text evidence="3">The sequence shown here is derived from an EMBL/GenBank/DDBJ whole genome shotgun (WGS) entry which is preliminary data.</text>
</comment>
<dbReference type="InterPro" id="IPR014876">
    <property type="entry name" value="DEK_C"/>
</dbReference>
<dbReference type="GO" id="GO:0005634">
    <property type="term" value="C:nucleus"/>
    <property type="evidence" value="ECO:0007669"/>
    <property type="project" value="TreeGrafter"/>
</dbReference>
<dbReference type="OrthoDB" id="552755at2759"/>
<feature type="compositionally biased region" description="Polar residues" evidence="1">
    <location>
        <begin position="73"/>
        <end position="83"/>
    </location>
</feature>
<dbReference type="PANTHER" id="PTHR15410:SF2">
    <property type="entry name" value="HIRA-INTERACTING PROTEIN 3"/>
    <property type="match status" value="1"/>
</dbReference>
<evidence type="ECO:0000256" key="1">
    <source>
        <dbReference type="SAM" id="MobiDB-lite"/>
    </source>
</evidence>
<accession>A0A1C7N4X8</accession>
<feature type="compositionally biased region" description="Acidic residues" evidence="1">
    <location>
        <begin position="115"/>
        <end position="139"/>
    </location>
</feature>
<feature type="compositionally biased region" description="Acidic residues" evidence="1">
    <location>
        <begin position="282"/>
        <end position="327"/>
    </location>
</feature>
<dbReference type="PANTHER" id="PTHR15410">
    <property type="entry name" value="HIRA-INTERACTING PROTEIN 3"/>
    <property type="match status" value="1"/>
</dbReference>
<protein>
    <recommendedName>
        <fullName evidence="2">DEK-C domain-containing protein</fullName>
    </recommendedName>
</protein>
<dbReference type="PROSITE" id="PS51998">
    <property type="entry name" value="DEK_C"/>
    <property type="match status" value="1"/>
</dbReference>
<name>A0A1C7N4X8_9FUNG</name>
<feature type="region of interest" description="Disordered" evidence="1">
    <location>
        <begin position="254"/>
        <end position="327"/>
    </location>
</feature>
<evidence type="ECO:0000313" key="4">
    <source>
        <dbReference type="Proteomes" id="UP000093000"/>
    </source>
</evidence>